<organism evidence="15 16">
    <name type="scientific">Nonomuraea marmarensis</name>
    <dbReference type="NCBI Taxonomy" id="3351344"/>
    <lineage>
        <taxon>Bacteria</taxon>
        <taxon>Bacillati</taxon>
        <taxon>Actinomycetota</taxon>
        <taxon>Actinomycetes</taxon>
        <taxon>Streptosporangiales</taxon>
        <taxon>Streptosporangiaceae</taxon>
        <taxon>Nonomuraea</taxon>
    </lineage>
</organism>
<dbReference type="Gene3D" id="3.30.565.10">
    <property type="entry name" value="Histidine kinase-like ATPase, C-terminal domain"/>
    <property type="match status" value="1"/>
</dbReference>
<name>A0ABW7ADF6_9ACTN</name>
<proteinExistence type="predicted"/>
<sequence length="507" mass="53774">MAASLLALIILGALAATTGLALRYSQSEHIYDQAEDVAGQWTTAARTIPPNALLDPLPASGDVDLIQIVDSRGAVLAASHAARGRPPLTHTRPTPDDPVARLSDGRHVIVAIRTSLAAAAPVVVAGRSIPAVLRGHNLEFLLAALALALVAGAGAITWTAVGRALRPVQALRTHMAQITLNDLSRRMPVPPGDGEIAELARTADHTLARLDEAVAQQRRFASNTSHELRNPIAGLRAQLEDALEHPEDTDTHDTLQSALTTTDRLDAIVTDLLAQARLHATTSHELINLTQLVTQETTQPNGAYSQPTRIATRTKSATTYATGNSLKEATGIKTTGTHHGPQKAVPVRLHTHGDVWICGSRIQLIRALANLVSNARRHATTAVDITLTSVDGQAVIAVTDDGPGIPPADRQRVFERFTRLDDGRRLDTGGSGLGLAITRDIAHHHRGTLTLEDSPGGARFVLRIPQLDSSAIPQPQPPRAIAEPAPPAARKSKELMRNSAQSARGAA</sequence>
<evidence type="ECO:0000259" key="13">
    <source>
        <dbReference type="PROSITE" id="PS50109"/>
    </source>
</evidence>
<dbReference type="InterPro" id="IPR003594">
    <property type="entry name" value="HATPase_dom"/>
</dbReference>
<evidence type="ECO:0000256" key="9">
    <source>
        <dbReference type="ARBA" id="ARBA00023012"/>
    </source>
</evidence>
<feature type="domain" description="Histidine kinase" evidence="13">
    <location>
        <begin position="223"/>
        <end position="468"/>
    </location>
</feature>
<feature type="domain" description="HAMP" evidence="14">
    <location>
        <begin position="162"/>
        <end position="215"/>
    </location>
</feature>
<feature type="compositionally biased region" description="Polar residues" evidence="11">
    <location>
        <begin position="498"/>
        <end position="507"/>
    </location>
</feature>
<reference evidence="15 16" key="1">
    <citation type="submission" date="2024-10" db="EMBL/GenBank/DDBJ databases">
        <authorList>
            <person name="Topkara A.R."/>
            <person name="Saygin H."/>
        </authorList>
    </citation>
    <scope>NUCLEOTIDE SEQUENCE [LARGE SCALE GENOMIC DNA]</scope>
    <source>
        <strain evidence="15 16">M3C6</strain>
    </source>
</reference>
<keyword evidence="9" id="KW-0902">Two-component regulatory system</keyword>
<evidence type="ECO:0000256" key="2">
    <source>
        <dbReference type="ARBA" id="ARBA00004236"/>
    </source>
</evidence>
<dbReference type="InterPro" id="IPR003660">
    <property type="entry name" value="HAMP_dom"/>
</dbReference>
<evidence type="ECO:0000256" key="7">
    <source>
        <dbReference type="ARBA" id="ARBA00022777"/>
    </source>
</evidence>
<dbReference type="SMART" id="SM00387">
    <property type="entry name" value="HATPase_c"/>
    <property type="match status" value="1"/>
</dbReference>
<evidence type="ECO:0000256" key="11">
    <source>
        <dbReference type="SAM" id="MobiDB-lite"/>
    </source>
</evidence>
<evidence type="ECO:0000256" key="12">
    <source>
        <dbReference type="SAM" id="Phobius"/>
    </source>
</evidence>
<dbReference type="Gene3D" id="6.10.340.10">
    <property type="match status" value="1"/>
</dbReference>
<dbReference type="CDD" id="cd06225">
    <property type="entry name" value="HAMP"/>
    <property type="match status" value="1"/>
</dbReference>
<dbReference type="Proteomes" id="UP001603978">
    <property type="component" value="Unassembled WGS sequence"/>
</dbReference>
<keyword evidence="4" id="KW-0597">Phosphoprotein</keyword>
<keyword evidence="6 12" id="KW-0812">Transmembrane</keyword>
<feature type="transmembrane region" description="Helical" evidence="12">
    <location>
        <begin position="140"/>
        <end position="165"/>
    </location>
</feature>
<evidence type="ECO:0000313" key="15">
    <source>
        <dbReference type="EMBL" id="MFG1705073.1"/>
    </source>
</evidence>
<dbReference type="EMBL" id="JBICRM010000009">
    <property type="protein sequence ID" value="MFG1705073.1"/>
    <property type="molecule type" value="Genomic_DNA"/>
</dbReference>
<evidence type="ECO:0000256" key="5">
    <source>
        <dbReference type="ARBA" id="ARBA00022679"/>
    </source>
</evidence>
<feature type="region of interest" description="Disordered" evidence="11">
    <location>
        <begin position="468"/>
        <end position="507"/>
    </location>
</feature>
<dbReference type="PROSITE" id="PS50109">
    <property type="entry name" value="HIS_KIN"/>
    <property type="match status" value="1"/>
</dbReference>
<comment type="caution">
    <text evidence="15">The sequence shown here is derived from an EMBL/GenBank/DDBJ whole genome shotgun (WGS) entry which is preliminary data.</text>
</comment>
<dbReference type="Pfam" id="PF00512">
    <property type="entry name" value="HisKA"/>
    <property type="match status" value="1"/>
</dbReference>
<protein>
    <recommendedName>
        <fullName evidence="3">histidine kinase</fullName>
        <ecNumber evidence="3">2.7.13.3</ecNumber>
    </recommendedName>
</protein>
<keyword evidence="10 12" id="KW-0472">Membrane</keyword>
<evidence type="ECO:0000256" key="10">
    <source>
        <dbReference type="ARBA" id="ARBA00023136"/>
    </source>
</evidence>
<keyword evidence="5" id="KW-0808">Transferase</keyword>
<dbReference type="SUPFAM" id="SSF47384">
    <property type="entry name" value="Homodimeric domain of signal transducing histidine kinase"/>
    <property type="match status" value="1"/>
</dbReference>
<comment type="catalytic activity">
    <reaction evidence="1">
        <text>ATP + protein L-histidine = ADP + protein N-phospho-L-histidine.</text>
        <dbReference type="EC" id="2.7.13.3"/>
    </reaction>
</comment>
<dbReference type="InterPro" id="IPR036097">
    <property type="entry name" value="HisK_dim/P_sf"/>
</dbReference>
<dbReference type="PRINTS" id="PR00344">
    <property type="entry name" value="BCTRLSENSOR"/>
</dbReference>
<dbReference type="Pfam" id="PF02518">
    <property type="entry name" value="HATPase_c"/>
    <property type="match status" value="1"/>
</dbReference>
<dbReference type="SMART" id="SM00304">
    <property type="entry name" value="HAMP"/>
    <property type="match status" value="1"/>
</dbReference>
<dbReference type="InterPro" id="IPR003661">
    <property type="entry name" value="HisK_dim/P_dom"/>
</dbReference>
<evidence type="ECO:0000256" key="8">
    <source>
        <dbReference type="ARBA" id="ARBA00022989"/>
    </source>
</evidence>
<evidence type="ECO:0000256" key="3">
    <source>
        <dbReference type="ARBA" id="ARBA00012438"/>
    </source>
</evidence>
<dbReference type="PROSITE" id="PS50885">
    <property type="entry name" value="HAMP"/>
    <property type="match status" value="1"/>
</dbReference>
<dbReference type="InterPro" id="IPR005467">
    <property type="entry name" value="His_kinase_dom"/>
</dbReference>
<keyword evidence="7 15" id="KW-0418">Kinase</keyword>
<dbReference type="Pfam" id="PF00672">
    <property type="entry name" value="HAMP"/>
    <property type="match status" value="1"/>
</dbReference>
<dbReference type="CDD" id="cd00082">
    <property type="entry name" value="HisKA"/>
    <property type="match status" value="1"/>
</dbReference>
<dbReference type="InterPro" id="IPR004358">
    <property type="entry name" value="Sig_transdc_His_kin-like_C"/>
</dbReference>
<dbReference type="SMART" id="SM00388">
    <property type="entry name" value="HisKA"/>
    <property type="match status" value="1"/>
</dbReference>
<dbReference type="PANTHER" id="PTHR45436">
    <property type="entry name" value="SENSOR HISTIDINE KINASE YKOH"/>
    <property type="match status" value="1"/>
</dbReference>
<dbReference type="EC" id="2.7.13.3" evidence="3"/>
<evidence type="ECO:0000256" key="1">
    <source>
        <dbReference type="ARBA" id="ARBA00000085"/>
    </source>
</evidence>
<keyword evidence="8 12" id="KW-1133">Transmembrane helix</keyword>
<evidence type="ECO:0000256" key="6">
    <source>
        <dbReference type="ARBA" id="ARBA00022692"/>
    </source>
</evidence>
<dbReference type="InterPro" id="IPR050428">
    <property type="entry name" value="TCS_sensor_his_kinase"/>
</dbReference>
<dbReference type="RefSeq" id="WP_393166717.1">
    <property type="nucleotide sequence ID" value="NZ_JBICRM010000009.1"/>
</dbReference>
<dbReference type="InterPro" id="IPR036890">
    <property type="entry name" value="HATPase_C_sf"/>
</dbReference>
<gene>
    <name evidence="15" type="ORF">ACFLIM_17935</name>
</gene>
<evidence type="ECO:0000313" key="16">
    <source>
        <dbReference type="Proteomes" id="UP001603978"/>
    </source>
</evidence>
<evidence type="ECO:0000259" key="14">
    <source>
        <dbReference type="PROSITE" id="PS50885"/>
    </source>
</evidence>
<dbReference type="Gene3D" id="1.10.287.130">
    <property type="match status" value="1"/>
</dbReference>
<evidence type="ECO:0000256" key="4">
    <source>
        <dbReference type="ARBA" id="ARBA00022553"/>
    </source>
</evidence>
<comment type="subcellular location">
    <subcellularLocation>
        <location evidence="2">Cell membrane</location>
    </subcellularLocation>
</comment>
<dbReference type="PANTHER" id="PTHR45436:SF5">
    <property type="entry name" value="SENSOR HISTIDINE KINASE TRCS"/>
    <property type="match status" value="1"/>
</dbReference>
<accession>A0ABW7ADF6</accession>
<keyword evidence="16" id="KW-1185">Reference proteome</keyword>
<dbReference type="GO" id="GO:0016301">
    <property type="term" value="F:kinase activity"/>
    <property type="evidence" value="ECO:0007669"/>
    <property type="project" value="UniProtKB-KW"/>
</dbReference>
<dbReference type="SUPFAM" id="SSF55874">
    <property type="entry name" value="ATPase domain of HSP90 chaperone/DNA topoisomerase II/histidine kinase"/>
    <property type="match status" value="1"/>
</dbReference>